<dbReference type="InterPro" id="IPR007863">
    <property type="entry name" value="Peptidase_M16_C"/>
</dbReference>
<feature type="domain" description="Peptidase M16 C-terminal" evidence="4">
    <location>
        <begin position="164"/>
        <end position="331"/>
    </location>
</feature>
<dbReference type="Proteomes" id="UP000229523">
    <property type="component" value="Unassembled WGS sequence"/>
</dbReference>
<evidence type="ECO:0000256" key="2">
    <source>
        <dbReference type="RuleBase" id="RU004447"/>
    </source>
</evidence>
<evidence type="ECO:0000259" key="3">
    <source>
        <dbReference type="Pfam" id="PF00675"/>
    </source>
</evidence>
<accession>A0A2G5NSF9</accession>
<dbReference type="SUPFAM" id="SSF63411">
    <property type="entry name" value="LuxS/MPP-like metallohydrolase"/>
    <property type="match status" value="2"/>
</dbReference>
<reference evidence="5 6" key="1">
    <citation type="journal article" date="2018" name="Front. Microbiol.">
        <title>Description and Comparative Genomics of Macrococcus caseolyticus subsp. hominis subsp. nov., Macrococcus goetzii sp. nov., Macrococcus epidermidis sp. nov., and Macrococcus bohemicus sp. nov., Novel Macrococci From Human Clinical Material With Virulence Potential and Suspected Uptake of Foreign DNA by Natural Transformation.</title>
        <authorList>
            <person name="Maslanova I."/>
            <person name="Wertheimer Z."/>
            <person name="Sedlacek I."/>
            <person name="Svec P."/>
            <person name="Indrakova A."/>
            <person name="Kovarovic V."/>
            <person name="Schumann P."/>
            <person name="Sproer C."/>
            <person name="Kralova S."/>
            <person name="Sedo O."/>
            <person name="Kristofova L."/>
            <person name="Vrbovska V."/>
            <person name="Fuzik T."/>
            <person name="Petras P."/>
            <person name="Zdrahal Z."/>
            <person name="Ruzickova V."/>
            <person name="Doskar J."/>
            <person name="Pantucek R."/>
        </authorList>
    </citation>
    <scope>NUCLEOTIDE SEQUENCE [LARGE SCALE GENOMIC DNA]</scope>
    <source>
        <strain evidence="5 6">CCM 4927</strain>
    </source>
</reference>
<dbReference type="GO" id="GO:0004222">
    <property type="term" value="F:metalloendopeptidase activity"/>
    <property type="evidence" value="ECO:0007669"/>
    <property type="project" value="InterPro"/>
</dbReference>
<evidence type="ECO:0000259" key="4">
    <source>
        <dbReference type="Pfam" id="PF05193"/>
    </source>
</evidence>
<feature type="domain" description="Peptidase M16 N-terminal" evidence="3">
    <location>
        <begin position="13"/>
        <end position="157"/>
    </location>
</feature>
<dbReference type="EMBL" id="MJBI02000001">
    <property type="protein sequence ID" value="RAI82793.1"/>
    <property type="molecule type" value="Genomic_DNA"/>
</dbReference>
<gene>
    <name evidence="5" type="ORF">BFS35_003665</name>
</gene>
<dbReference type="InterPro" id="IPR011249">
    <property type="entry name" value="Metalloenz_LuxS/M16"/>
</dbReference>
<keyword evidence="6" id="KW-1185">Reference proteome</keyword>
<dbReference type="PANTHER" id="PTHR11851">
    <property type="entry name" value="METALLOPROTEASE"/>
    <property type="match status" value="1"/>
</dbReference>
<dbReference type="Gene3D" id="3.30.830.10">
    <property type="entry name" value="Metalloenzyme, LuxS/M16 peptidase-like"/>
    <property type="match status" value="2"/>
</dbReference>
<comment type="caution">
    <text evidence="5">The sequence shown here is derived from an EMBL/GenBank/DDBJ whole genome shotgun (WGS) entry which is preliminary data.</text>
</comment>
<evidence type="ECO:0000313" key="6">
    <source>
        <dbReference type="Proteomes" id="UP000229523"/>
    </source>
</evidence>
<proteinExistence type="inferred from homology"/>
<dbReference type="PROSITE" id="PS00143">
    <property type="entry name" value="INSULINASE"/>
    <property type="match status" value="1"/>
</dbReference>
<dbReference type="InterPro" id="IPR001431">
    <property type="entry name" value="Pept_M16_Zn_BS"/>
</dbReference>
<protein>
    <submittedName>
        <fullName evidence="5">Insulinase family protein</fullName>
    </submittedName>
</protein>
<dbReference type="PANTHER" id="PTHR11851:SF49">
    <property type="entry name" value="MITOCHONDRIAL-PROCESSING PEPTIDASE SUBUNIT ALPHA"/>
    <property type="match status" value="1"/>
</dbReference>
<dbReference type="RefSeq" id="WP_099577742.1">
    <property type="nucleotide sequence ID" value="NZ_MJBI02000001.1"/>
</dbReference>
<name>A0A2G5NSF9_9STAP</name>
<dbReference type="InterPro" id="IPR050361">
    <property type="entry name" value="MPP/UQCRC_Complex"/>
</dbReference>
<dbReference type="Pfam" id="PF00675">
    <property type="entry name" value="Peptidase_M16"/>
    <property type="match status" value="1"/>
</dbReference>
<sequence length="397" mass="45539">MEQKILENQLKVVHHNTSMQIVHIAMYIKVGTADETNYPNGIAHFIEHMLFKGTERYPFKLLAESIDAIGGEVNAYTTKTYTCYSIKTLKRFEQKAIDILKEMLFYATFDEEELEKERLVILEEIKMIEDDDEENAFERFETILYKDTPYNTPILGTESSVKAITQDDLKRFYQAFYQPDNMILSYVGNDIEHLSESFQIEGQPTEKQNVHPFNMNPCTLTHFKAGLEQAHVILAHPAVGYRDVAQPVFEIINNLYGGSMTSLLFRKLREEEGLCYSLYSSVDSYYSGGVLYTYFATDNENVQKCLSIIDEIHATLVNGIEQEILDKTKQYLITNLHMNLDYDGAILEHMGKSMLLYDKIIDIASIEAQISAVTLEQVNKGLQIFKSTSASYHLLPQ</sequence>
<dbReference type="Pfam" id="PF05193">
    <property type="entry name" value="Peptidase_M16_C"/>
    <property type="match status" value="1"/>
</dbReference>
<comment type="similarity">
    <text evidence="1 2">Belongs to the peptidase M16 family.</text>
</comment>
<evidence type="ECO:0000256" key="1">
    <source>
        <dbReference type="ARBA" id="ARBA00007261"/>
    </source>
</evidence>
<dbReference type="GO" id="GO:0046872">
    <property type="term" value="F:metal ion binding"/>
    <property type="evidence" value="ECO:0007669"/>
    <property type="project" value="InterPro"/>
</dbReference>
<dbReference type="InterPro" id="IPR011765">
    <property type="entry name" value="Pept_M16_N"/>
</dbReference>
<dbReference type="AlphaFoldDB" id="A0A2G5NSF9"/>
<organism evidence="5 6">
    <name type="scientific">Macrococcoides goetzii</name>
    <dbReference type="NCBI Taxonomy" id="1891097"/>
    <lineage>
        <taxon>Bacteria</taxon>
        <taxon>Bacillati</taxon>
        <taxon>Bacillota</taxon>
        <taxon>Bacilli</taxon>
        <taxon>Bacillales</taxon>
        <taxon>Staphylococcaceae</taxon>
        <taxon>Macrococcoides</taxon>
    </lineage>
</organism>
<dbReference type="GO" id="GO:0006508">
    <property type="term" value="P:proteolysis"/>
    <property type="evidence" value="ECO:0007669"/>
    <property type="project" value="InterPro"/>
</dbReference>
<evidence type="ECO:0000313" key="5">
    <source>
        <dbReference type="EMBL" id="RAI82793.1"/>
    </source>
</evidence>